<protein>
    <recommendedName>
        <fullName evidence="1">Phytanoyl-CoA hydroxylase-interacting protein-like C-terminal domain-containing protein</fullName>
    </recommendedName>
</protein>
<reference evidence="2 3" key="1">
    <citation type="journal article" date="2016" name="PLoS ONE">
        <title>A First Insight into the Genome of the Filter-Feeder Mussel Mytilus galloprovincialis.</title>
        <authorList>
            <person name="Murgarella M."/>
            <person name="Puiu D."/>
            <person name="Novoa B."/>
            <person name="Figueras A."/>
            <person name="Posada D."/>
            <person name="Canchaya C."/>
        </authorList>
    </citation>
    <scope>NUCLEOTIDE SEQUENCE [LARGE SCALE GENOMIC DNA]</scope>
    <source>
        <tissue evidence="2">Muscle</tissue>
    </source>
</reference>
<feature type="domain" description="Phytanoyl-CoA hydroxylase-interacting protein-like C-terminal" evidence="1">
    <location>
        <begin position="106"/>
        <end position="247"/>
    </location>
</feature>
<gene>
    <name evidence="2" type="ORF">AM593_09811</name>
</gene>
<dbReference type="AlphaFoldDB" id="A0A3L5TSP2"/>
<dbReference type="InterPro" id="IPR042868">
    <property type="entry name" value="PHYHIP/PHYHIPL"/>
</dbReference>
<accession>A0A3L5TSP2</accession>
<evidence type="ECO:0000313" key="3">
    <source>
        <dbReference type="Proteomes" id="UP000266721"/>
    </source>
</evidence>
<dbReference type="Proteomes" id="UP000266721">
    <property type="component" value="Unassembled WGS sequence"/>
</dbReference>
<sequence length="254" mass="29865">LQFNHIPVSRYTFHNNTTFAVEKRWIIFFKLAKDRFHVFIHVGQQLDFTLPFNLPVATDCEVKFIVGCILKGSKQMRLSKLEMNTSISFTKAEYETLYDKTTDFIKVKKGKFRSIEYFYRNKSERYFDSITEHHRGIMKPYTKDHNGDPCSVINGRLGGLFFSTAVDSQTNRPLPCSPFGPLRLNISARFLFQPNLNLYFADFYCHYKVHYVTVILTRKDSTADIFCKERLKELDIHDNPFVYLKKSEAYNDII</sequence>
<keyword evidence="3" id="KW-1185">Reference proteome</keyword>
<evidence type="ECO:0000259" key="1">
    <source>
        <dbReference type="Pfam" id="PF19281"/>
    </source>
</evidence>
<name>A0A3L5TSP2_MYTGA</name>
<organism evidence="2 3">
    <name type="scientific">Mytilus galloprovincialis</name>
    <name type="common">Mediterranean mussel</name>
    <dbReference type="NCBI Taxonomy" id="29158"/>
    <lineage>
        <taxon>Eukaryota</taxon>
        <taxon>Metazoa</taxon>
        <taxon>Spiralia</taxon>
        <taxon>Lophotrochozoa</taxon>
        <taxon>Mollusca</taxon>
        <taxon>Bivalvia</taxon>
        <taxon>Autobranchia</taxon>
        <taxon>Pteriomorphia</taxon>
        <taxon>Mytilida</taxon>
        <taxon>Mytiloidea</taxon>
        <taxon>Mytilidae</taxon>
        <taxon>Mytilinae</taxon>
        <taxon>Mytilus</taxon>
    </lineage>
</organism>
<proteinExistence type="predicted"/>
<dbReference type="PANTHER" id="PTHR15698">
    <property type="entry name" value="PROTEIN CBG15099"/>
    <property type="match status" value="1"/>
</dbReference>
<comment type="caution">
    <text evidence="2">The sequence shown here is derived from an EMBL/GenBank/DDBJ whole genome shotgun (WGS) entry which is preliminary data.</text>
</comment>
<feature type="non-terminal residue" evidence="2">
    <location>
        <position position="1"/>
    </location>
</feature>
<dbReference type="EMBL" id="KV585700">
    <property type="protein sequence ID" value="OPL32959.1"/>
    <property type="molecule type" value="Genomic_DNA"/>
</dbReference>
<dbReference type="Pfam" id="PF19281">
    <property type="entry name" value="PHYHIP_C"/>
    <property type="match status" value="1"/>
</dbReference>
<feature type="non-terminal residue" evidence="2">
    <location>
        <position position="254"/>
    </location>
</feature>
<dbReference type="PANTHER" id="PTHR15698:SF10">
    <property type="entry name" value="PHYTANOYL-COA HYDROXYLASE-INTERACTING PROTEIN-LIKE C-TERMINAL DOMAIN-CONTAINING PROTEIN"/>
    <property type="match status" value="1"/>
</dbReference>
<evidence type="ECO:0000313" key="2">
    <source>
        <dbReference type="EMBL" id="OPL32959.1"/>
    </source>
</evidence>
<dbReference type="InterPro" id="IPR045545">
    <property type="entry name" value="PHYIP/PHIPL_C"/>
</dbReference>